<keyword evidence="3" id="KW-0804">Transcription</keyword>
<evidence type="ECO:0000256" key="3">
    <source>
        <dbReference type="ARBA" id="ARBA00023163"/>
    </source>
</evidence>
<proteinExistence type="predicted"/>
<dbReference type="Gene3D" id="1.10.10.10">
    <property type="entry name" value="Winged helix-like DNA-binding domain superfamily/Winged helix DNA-binding domain"/>
    <property type="match status" value="1"/>
</dbReference>
<evidence type="ECO:0000256" key="2">
    <source>
        <dbReference type="ARBA" id="ARBA00023125"/>
    </source>
</evidence>
<dbReference type="STRING" id="84521.SAMN04487994_103512"/>
<dbReference type="InterPro" id="IPR035472">
    <property type="entry name" value="RpiR-like_SIS"/>
</dbReference>
<dbReference type="InterPro" id="IPR036388">
    <property type="entry name" value="WH-like_DNA-bd_sf"/>
</dbReference>
<organism evidence="6 7">
    <name type="scientific">Dolosicoccus paucivorans</name>
    <dbReference type="NCBI Taxonomy" id="84521"/>
    <lineage>
        <taxon>Bacteria</taxon>
        <taxon>Bacillati</taxon>
        <taxon>Bacillota</taxon>
        <taxon>Bacilli</taxon>
        <taxon>Lactobacillales</taxon>
        <taxon>Aerococcaceae</taxon>
        <taxon>Dolosicoccus</taxon>
    </lineage>
</organism>
<feature type="domain" description="SIS" evidence="5">
    <location>
        <begin position="118"/>
        <end position="258"/>
    </location>
</feature>
<dbReference type="GO" id="GO:1901135">
    <property type="term" value="P:carbohydrate derivative metabolic process"/>
    <property type="evidence" value="ECO:0007669"/>
    <property type="project" value="InterPro"/>
</dbReference>
<gene>
    <name evidence="6" type="ORF">CJ205_01920</name>
</gene>
<dbReference type="PANTHER" id="PTHR30514:SF21">
    <property type="entry name" value="RPIR-FAMILY TRANSCRIPTIONAL REGULATOR"/>
    <property type="match status" value="1"/>
</dbReference>
<dbReference type="InterPro" id="IPR009057">
    <property type="entry name" value="Homeodomain-like_sf"/>
</dbReference>
<comment type="caution">
    <text evidence="6">The sequence shown here is derived from an EMBL/GenBank/DDBJ whole genome shotgun (WGS) entry which is preliminary data.</text>
</comment>
<dbReference type="SUPFAM" id="SSF53697">
    <property type="entry name" value="SIS domain"/>
    <property type="match status" value="1"/>
</dbReference>
<evidence type="ECO:0000313" key="6">
    <source>
        <dbReference type="EMBL" id="PMC58950.1"/>
    </source>
</evidence>
<keyword evidence="7" id="KW-1185">Reference proteome</keyword>
<keyword evidence="2" id="KW-0238">DNA-binding</keyword>
<sequence length="284" mass="32475">MMMAHRLTVIPRIEANYENLTPVERSIANYFLKKRKLAASDLKAKELAKKLHVSEPSLTRFAKKCGYKGYREFIFDYQQSSVRSALTDSPLIQRVMADYEELLNKSYHLIDESQLHRIVSLLKTKSRIYIYGKGSSGLVASELKLRFMRLGLICEAMSDEHLIKINNALLDESSLVIGISVSGKTSLIIDALQNAHQKKATTLLITANQDPLFEEFVSEIILVSLKSTLSRGQIISPQFPILIITDLIYAYYLEDERESKEKVFNQTLHALESLRKEPFKEQEE</sequence>
<dbReference type="InterPro" id="IPR047640">
    <property type="entry name" value="RpiR-like"/>
</dbReference>
<accession>A0A2N6SPG0</accession>
<dbReference type="Pfam" id="PF01380">
    <property type="entry name" value="SIS"/>
    <property type="match status" value="1"/>
</dbReference>
<dbReference type="InterPro" id="IPR046348">
    <property type="entry name" value="SIS_dom_sf"/>
</dbReference>
<dbReference type="CDD" id="cd05013">
    <property type="entry name" value="SIS_RpiR"/>
    <property type="match status" value="1"/>
</dbReference>
<evidence type="ECO:0000259" key="5">
    <source>
        <dbReference type="PROSITE" id="PS51464"/>
    </source>
</evidence>
<dbReference type="SUPFAM" id="SSF46689">
    <property type="entry name" value="Homeodomain-like"/>
    <property type="match status" value="1"/>
</dbReference>
<dbReference type="Proteomes" id="UP000235682">
    <property type="component" value="Unassembled WGS sequence"/>
</dbReference>
<protein>
    <submittedName>
        <fullName evidence="6">RpiR family transcriptional regulator</fullName>
    </submittedName>
</protein>
<feature type="domain" description="HTH rpiR-type" evidence="4">
    <location>
        <begin position="7"/>
        <end position="84"/>
    </location>
</feature>
<dbReference type="InterPro" id="IPR001347">
    <property type="entry name" value="SIS_dom"/>
</dbReference>
<dbReference type="PANTHER" id="PTHR30514">
    <property type="entry name" value="GLUCOKINASE"/>
    <property type="match status" value="1"/>
</dbReference>
<dbReference type="PROSITE" id="PS51464">
    <property type="entry name" value="SIS"/>
    <property type="match status" value="1"/>
</dbReference>
<dbReference type="AlphaFoldDB" id="A0A2N6SPG0"/>
<dbReference type="GO" id="GO:0003677">
    <property type="term" value="F:DNA binding"/>
    <property type="evidence" value="ECO:0007669"/>
    <property type="project" value="UniProtKB-KW"/>
</dbReference>
<dbReference type="EMBL" id="PNHE01000004">
    <property type="protein sequence ID" value="PMC58950.1"/>
    <property type="molecule type" value="Genomic_DNA"/>
</dbReference>
<dbReference type="InterPro" id="IPR000281">
    <property type="entry name" value="HTH_RpiR"/>
</dbReference>
<dbReference type="GO" id="GO:0097367">
    <property type="term" value="F:carbohydrate derivative binding"/>
    <property type="evidence" value="ECO:0007669"/>
    <property type="project" value="InterPro"/>
</dbReference>
<evidence type="ECO:0000313" key="7">
    <source>
        <dbReference type="Proteomes" id="UP000235682"/>
    </source>
</evidence>
<reference evidence="6 7" key="1">
    <citation type="submission" date="2017-09" db="EMBL/GenBank/DDBJ databases">
        <title>Bacterial strain isolated from the female urinary microbiota.</title>
        <authorList>
            <person name="Thomas-White K."/>
            <person name="Kumar N."/>
            <person name="Forster S."/>
            <person name="Putonti C."/>
            <person name="Lawley T."/>
            <person name="Wolfe A.J."/>
        </authorList>
    </citation>
    <scope>NUCLEOTIDE SEQUENCE [LARGE SCALE GENOMIC DNA]</scope>
    <source>
        <strain evidence="6 7">UMB0852</strain>
    </source>
</reference>
<name>A0A2N6SPG0_9LACT</name>
<dbReference type="Pfam" id="PF01418">
    <property type="entry name" value="HTH_6"/>
    <property type="match status" value="1"/>
</dbReference>
<dbReference type="GO" id="GO:0003700">
    <property type="term" value="F:DNA-binding transcription factor activity"/>
    <property type="evidence" value="ECO:0007669"/>
    <property type="project" value="InterPro"/>
</dbReference>
<keyword evidence="1" id="KW-0805">Transcription regulation</keyword>
<dbReference type="PROSITE" id="PS51071">
    <property type="entry name" value="HTH_RPIR"/>
    <property type="match status" value="1"/>
</dbReference>
<evidence type="ECO:0000259" key="4">
    <source>
        <dbReference type="PROSITE" id="PS51071"/>
    </source>
</evidence>
<dbReference type="Gene3D" id="3.40.50.10490">
    <property type="entry name" value="Glucose-6-phosphate isomerase like protein, domain 1"/>
    <property type="match status" value="1"/>
</dbReference>
<evidence type="ECO:0000256" key="1">
    <source>
        <dbReference type="ARBA" id="ARBA00023015"/>
    </source>
</evidence>